<evidence type="ECO:0000313" key="3">
    <source>
        <dbReference type="Proteomes" id="UP000243723"/>
    </source>
</evidence>
<evidence type="ECO:0000256" key="1">
    <source>
        <dbReference type="SAM" id="MobiDB-lite"/>
    </source>
</evidence>
<dbReference type="Proteomes" id="UP000243723">
    <property type="component" value="Unassembled WGS sequence"/>
</dbReference>
<feature type="compositionally biased region" description="Acidic residues" evidence="1">
    <location>
        <begin position="399"/>
        <end position="423"/>
    </location>
</feature>
<keyword evidence="3" id="KW-1185">Reference proteome</keyword>
<feature type="compositionally biased region" description="Basic and acidic residues" evidence="1">
    <location>
        <begin position="438"/>
        <end position="457"/>
    </location>
</feature>
<dbReference type="OrthoDB" id="4179303at2759"/>
<comment type="caution">
    <text evidence="2">The sequence shown here is derived from an EMBL/GenBank/DDBJ whole genome shotgun (WGS) entry which is preliminary data.</text>
</comment>
<name>A0A2P7YDZ6_9PEZI</name>
<reference evidence="2 3" key="1">
    <citation type="submission" date="2017-05" db="EMBL/GenBank/DDBJ databases">
        <title>Draft genome sequence of Elsinoe australis.</title>
        <authorList>
            <person name="Cheng Q."/>
        </authorList>
    </citation>
    <scope>NUCLEOTIDE SEQUENCE [LARGE SCALE GENOMIC DNA]</scope>
    <source>
        <strain evidence="2 3">NL1</strain>
    </source>
</reference>
<sequence length="511" mass="59312">MPQLPGEIWLTILSHVRSDPQKGINHDDRAFLSRDSLNYENLPQELSDPIEDLGRFRLTCRRHAELGARELFRTYSTRFTTTSLRNLQEVAKRPGLAQYVNKFVYKMPFFYIEGPEGIDNIVNRLAYNPVKVERWQKRSREQENIIEEKQDVYALTAAFRAFTNLQQILILQTLLDEDHDALKCIRLKREIIPHLDVAWAPACSHATRTMITATNDSRSNFSHLSSYFFSTDSATEISRAPIRQLPRHATQLTRLILTFYEEDNLADRMQLLSPPFRSMLMALSKLENLHVGFFFPLDLPFSTLFPDVHWESLVVFGVQGWRLEAKEIIEFTRRHRNKLKGLRLRNIVLREGSAWRDVLTHLRTNMRRLNWLSLGRISYAVEFDRQQLTWGFERPGWDYDSENEGNDLGSDSEDESENGDENDGVGSDIGVNSDDEDTVHRQRRESSDHGHSEHDGEFPPISSPRSATFSAGIADVDMDSIESLHDEINGEISNSKRKMWERWVLRKTTPY</sequence>
<organism evidence="2 3">
    <name type="scientific">Elsinoe australis</name>
    <dbReference type="NCBI Taxonomy" id="40998"/>
    <lineage>
        <taxon>Eukaryota</taxon>
        <taxon>Fungi</taxon>
        <taxon>Dikarya</taxon>
        <taxon>Ascomycota</taxon>
        <taxon>Pezizomycotina</taxon>
        <taxon>Dothideomycetes</taxon>
        <taxon>Dothideomycetidae</taxon>
        <taxon>Myriangiales</taxon>
        <taxon>Elsinoaceae</taxon>
        <taxon>Elsinoe</taxon>
    </lineage>
</organism>
<dbReference type="EMBL" id="NHZQ01000447">
    <property type="protein sequence ID" value="PSK34186.1"/>
    <property type="molecule type" value="Genomic_DNA"/>
</dbReference>
<feature type="region of interest" description="Disordered" evidence="1">
    <location>
        <begin position="399"/>
        <end position="473"/>
    </location>
</feature>
<dbReference type="AlphaFoldDB" id="A0A2P7YDZ6"/>
<protein>
    <submittedName>
        <fullName evidence="2">Uncharacterized protein</fullName>
    </submittedName>
</protein>
<accession>A0A2P7YDZ6</accession>
<proteinExistence type="predicted"/>
<gene>
    <name evidence="2" type="ORF">B9Z65_8512</name>
</gene>
<evidence type="ECO:0000313" key="2">
    <source>
        <dbReference type="EMBL" id="PSK34186.1"/>
    </source>
</evidence>